<evidence type="ECO:0000256" key="1">
    <source>
        <dbReference type="SAM" id="MobiDB-lite"/>
    </source>
</evidence>
<name>A0A9P6DGD8_9AGAM</name>
<feature type="compositionally biased region" description="Polar residues" evidence="1">
    <location>
        <begin position="49"/>
        <end position="66"/>
    </location>
</feature>
<proteinExistence type="predicted"/>
<evidence type="ECO:0000313" key="2">
    <source>
        <dbReference type="EMBL" id="KAF9504111.1"/>
    </source>
</evidence>
<dbReference type="Proteomes" id="UP000886523">
    <property type="component" value="Unassembled WGS sequence"/>
</dbReference>
<feature type="compositionally biased region" description="Polar residues" evidence="1">
    <location>
        <begin position="28"/>
        <end position="40"/>
    </location>
</feature>
<keyword evidence="3" id="KW-1185">Reference proteome</keyword>
<protein>
    <submittedName>
        <fullName evidence="2">Uncharacterized protein</fullName>
    </submittedName>
</protein>
<dbReference type="AlphaFoldDB" id="A0A9P6DGD8"/>
<reference evidence="2" key="1">
    <citation type="journal article" date="2020" name="Nat. Commun.">
        <title>Large-scale genome sequencing of mycorrhizal fungi provides insights into the early evolution of symbiotic traits.</title>
        <authorList>
            <person name="Miyauchi S."/>
            <person name="Kiss E."/>
            <person name="Kuo A."/>
            <person name="Drula E."/>
            <person name="Kohler A."/>
            <person name="Sanchez-Garcia M."/>
            <person name="Morin E."/>
            <person name="Andreopoulos B."/>
            <person name="Barry K.W."/>
            <person name="Bonito G."/>
            <person name="Buee M."/>
            <person name="Carver A."/>
            <person name="Chen C."/>
            <person name="Cichocki N."/>
            <person name="Clum A."/>
            <person name="Culley D."/>
            <person name="Crous P.W."/>
            <person name="Fauchery L."/>
            <person name="Girlanda M."/>
            <person name="Hayes R.D."/>
            <person name="Keri Z."/>
            <person name="LaButti K."/>
            <person name="Lipzen A."/>
            <person name="Lombard V."/>
            <person name="Magnuson J."/>
            <person name="Maillard F."/>
            <person name="Murat C."/>
            <person name="Nolan M."/>
            <person name="Ohm R.A."/>
            <person name="Pangilinan J."/>
            <person name="Pereira M.F."/>
            <person name="Perotto S."/>
            <person name="Peter M."/>
            <person name="Pfister S."/>
            <person name="Riley R."/>
            <person name="Sitrit Y."/>
            <person name="Stielow J.B."/>
            <person name="Szollosi G."/>
            <person name="Zifcakova L."/>
            <person name="Stursova M."/>
            <person name="Spatafora J.W."/>
            <person name="Tedersoo L."/>
            <person name="Vaario L.M."/>
            <person name="Yamada A."/>
            <person name="Yan M."/>
            <person name="Wang P."/>
            <person name="Xu J."/>
            <person name="Bruns T."/>
            <person name="Baldrian P."/>
            <person name="Vilgalys R."/>
            <person name="Dunand C."/>
            <person name="Henrissat B."/>
            <person name="Grigoriev I.V."/>
            <person name="Hibbett D."/>
            <person name="Nagy L.G."/>
            <person name="Martin F.M."/>
        </authorList>
    </citation>
    <scope>NUCLEOTIDE SEQUENCE</scope>
    <source>
        <strain evidence="2">UP504</strain>
    </source>
</reference>
<sequence length="141" mass="15974">MHDESPNSHVTYGNATQQHDIWHHNTETQHTTARHGNTPNKDVIHGNATHGNATYGNAPNKHTTMPNEAPRNHTPPRRVTTSHTNEYHTRTPITHPLTPEQGDLYKPRTMRAEYGSSTPHLLAAGVGYYKVIFFFTDMHYS</sequence>
<feature type="region of interest" description="Disordered" evidence="1">
    <location>
        <begin position="27"/>
        <end position="101"/>
    </location>
</feature>
<evidence type="ECO:0000313" key="3">
    <source>
        <dbReference type="Proteomes" id="UP000886523"/>
    </source>
</evidence>
<gene>
    <name evidence="2" type="ORF">BS47DRAFT_1369032</name>
</gene>
<accession>A0A9P6DGD8</accession>
<comment type="caution">
    <text evidence="2">The sequence shown here is derived from an EMBL/GenBank/DDBJ whole genome shotgun (WGS) entry which is preliminary data.</text>
</comment>
<dbReference type="EMBL" id="MU129262">
    <property type="protein sequence ID" value="KAF9504111.1"/>
    <property type="molecule type" value="Genomic_DNA"/>
</dbReference>
<organism evidence="2 3">
    <name type="scientific">Hydnum rufescens UP504</name>
    <dbReference type="NCBI Taxonomy" id="1448309"/>
    <lineage>
        <taxon>Eukaryota</taxon>
        <taxon>Fungi</taxon>
        <taxon>Dikarya</taxon>
        <taxon>Basidiomycota</taxon>
        <taxon>Agaricomycotina</taxon>
        <taxon>Agaricomycetes</taxon>
        <taxon>Cantharellales</taxon>
        <taxon>Hydnaceae</taxon>
        <taxon>Hydnum</taxon>
    </lineage>
</organism>